<evidence type="ECO:0008006" key="3">
    <source>
        <dbReference type="Google" id="ProtNLM"/>
    </source>
</evidence>
<evidence type="ECO:0000313" key="2">
    <source>
        <dbReference type="Proteomes" id="UP000187464"/>
    </source>
</evidence>
<organism evidence="1 2">
    <name type="scientific">Proteiniphilum saccharofermentans</name>
    <dbReference type="NCBI Taxonomy" id="1642647"/>
    <lineage>
        <taxon>Bacteria</taxon>
        <taxon>Pseudomonadati</taxon>
        <taxon>Bacteroidota</taxon>
        <taxon>Bacteroidia</taxon>
        <taxon>Bacteroidales</taxon>
        <taxon>Dysgonomonadaceae</taxon>
        <taxon>Proteiniphilum</taxon>
    </lineage>
</organism>
<dbReference type="KEGG" id="psac:PSM36_2374"/>
<keyword evidence="2" id="KW-1185">Reference proteome</keyword>
<dbReference type="STRING" id="1642647.PSM36_2374"/>
<dbReference type="EMBL" id="LT605205">
    <property type="protein sequence ID" value="SCD21179.1"/>
    <property type="molecule type" value="Genomic_DNA"/>
</dbReference>
<accession>A0A1R3T540</accession>
<evidence type="ECO:0000313" key="1">
    <source>
        <dbReference type="EMBL" id="SCD21179.1"/>
    </source>
</evidence>
<name>A0A1R3T540_9BACT</name>
<dbReference type="AlphaFoldDB" id="A0A1R3T540"/>
<dbReference type="Proteomes" id="UP000187464">
    <property type="component" value="Chromosome I"/>
</dbReference>
<protein>
    <recommendedName>
        <fullName evidence="3">Outer membrane protein beta-barrel domain-containing protein</fullName>
    </recommendedName>
</protein>
<gene>
    <name evidence="1" type="ORF">PSM36_2374</name>
</gene>
<sequence length="196" mass="22000">MHRLFEASLSSMKTQLPPGVRITDKFPGYITHSIDVTYRLKRHEIGLKGTYMTTGGKIAYSDYSGKYHETLTLNGFRVGALYRFHFLRTQIGNLPFSLYGEISPAVTFTGLKYDALLDLPDYDVHETNPNDNVSTDETGFSIQPLIAGQLLVTRNIFISCSAGYDFEFGAKLSTINNQLRVDWSGFRGNLGLGFMF</sequence>
<reference evidence="1 2" key="1">
    <citation type="submission" date="2016-08" db="EMBL/GenBank/DDBJ databases">
        <authorList>
            <person name="Seilhamer J.J."/>
        </authorList>
    </citation>
    <scope>NUCLEOTIDE SEQUENCE [LARGE SCALE GENOMIC DNA]</scope>
    <source>
        <strain evidence="1">M3/6</strain>
    </source>
</reference>
<proteinExistence type="predicted"/>